<accession>A0A0M2V442</accession>
<dbReference type="RefSeq" id="WP_046557447.1">
    <property type="nucleotide sequence ID" value="NZ_LAHO01000008.1"/>
</dbReference>
<protein>
    <recommendedName>
        <fullName evidence="2">DUF4426 domain-containing protein</fullName>
    </recommendedName>
</protein>
<keyword evidence="4" id="KW-1185">Reference proteome</keyword>
<evidence type="ECO:0000313" key="4">
    <source>
        <dbReference type="Proteomes" id="UP000034228"/>
    </source>
</evidence>
<dbReference type="EMBL" id="LAHO01000008">
    <property type="protein sequence ID" value="KKO45602.1"/>
    <property type="molecule type" value="Genomic_DNA"/>
</dbReference>
<proteinExistence type="predicted"/>
<evidence type="ECO:0000313" key="3">
    <source>
        <dbReference type="EMBL" id="KKO45602.1"/>
    </source>
</evidence>
<organism evidence="3 4">
    <name type="scientific">Arsukibacterium ikkense</name>
    <dbReference type="NCBI Taxonomy" id="336831"/>
    <lineage>
        <taxon>Bacteria</taxon>
        <taxon>Pseudomonadati</taxon>
        <taxon>Pseudomonadota</taxon>
        <taxon>Gammaproteobacteria</taxon>
        <taxon>Chromatiales</taxon>
        <taxon>Chromatiaceae</taxon>
        <taxon>Arsukibacterium</taxon>
    </lineage>
</organism>
<dbReference type="STRING" id="336831.WG68_09460"/>
<feature type="chain" id="PRO_5005644251" description="DUF4426 domain-containing protein" evidence="1">
    <location>
        <begin position="25"/>
        <end position="144"/>
    </location>
</feature>
<keyword evidence="1" id="KW-0732">Signal</keyword>
<gene>
    <name evidence="3" type="ORF">WG68_09460</name>
</gene>
<reference evidence="3 4" key="1">
    <citation type="submission" date="2015-03" db="EMBL/GenBank/DDBJ databases">
        <title>Draft genome sequences of two protease-producing strains of Arsukibacterium isolated from two cold and alkaline environments.</title>
        <authorList>
            <person name="Lylloff J.E."/>
            <person name="Skov L.B."/>
            <person name="Jepsen M."/>
            <person name="Hallin P.F."/>
            <person name="Sorensen S.J."/>
            <person name="Stougaard P."/>
            <person name="Glaring M.A."/>
        </authorList>
    </citation>
    <scope>NUCLEOTIDE SEQUENCE [LARGE SCALE GENOMIC DNA]</scope>
    <source>
        <strain evidence="3 4">GCM72</strain>
    </source>
</reference>
<dbReference type="OrthoDB" id="8563353at2"/>
<sequence>MKASGYFALTISLFAMLCSWQISAEQMKKLGSWDVHYIAFPATFLTPEVALKNGIQRSKFNGVVNISVLDTTSQQAQQVALSGVAKDLVGRQRKLDFKQVTEGDAVYYLVTIPYQNEQLYNFTIDIRHGNQQQKLKFSHTFFVD</sequence>
<evidence type="ECO:0000256" key="1">
    <source>
        <dbReference type="SAM" id="SignalP"/>
    </source>
</evidence>
<dbReference type="AlphaFoldDB" id="A0A0M2V442"/>
<dbReference type="InterPro" id="IPR025218">
    <property type="entry name" value="DUF4426"/>
</dbReference>
<dbReference type="PATRIC" id="fig|336831.14.peg.194"/>
<comment type="caution">
    <text evidence="3">The sequence shown here is derived from an EMBL/GenBank/DDBJ whole genome shotgun (WGS) entry which is preliminary data.</text>
</comment>
<name>A0A0M2V442_9GAMM</name>
<dbReference type="Gene3D" id="2.60.40.3340">
    <property type="entry name" value="Domain of unknown function DUF4426"/>
    <property type="match status" value="1"/>
</dbReference>
<feature type="domain" description="DUF4426" evidence="2">
    <location>
        <begin position="28"/>
        <end position="144"/>
    </location>
</feature>
<evidence type="ECO:0000259" key="2">
    <source>
        <dbReference type="Pfam" id="PF14467"/>
    </source>
</evidence>
<feature type="signal peptide" evidence="1">
    <location>
        <begin position="1"/>
        <end position="24"/>
    </location>
</feature>
<dbReference type="Proteomes" id="UP000034228">
    <property type="component" value="Unassembled WGS sequence"/>
</dbReference>
<dbReference type="Pfam" id="PF14467">
    <property type="entry name" value="DUF4426"/>
    <property type="match status" value="1"/>
</dbReference>